<dbReference type="AlphaFoldDB" id="A0A644SZT3"/>
<dbReference type="Pfam" id="PF13489">
    <property type="entry name" value="Methyltransf_23"/>
    <property type="match status" value="1"/>
</dbReference>
<evidence type="ECO:0000313" key="2">
    <source>
        <dbReference type="EMBL" id="MPL59352.1"/>
    </source>
</evidence>
<dbReference type="InterPro" id="IPR011990">
    <property type="entry name" value="TPR-like_helical_dom_sf"/>
</dbReference>
<gene>
    <name evidence="2" type="ORF">SDC9_04904</name>
</gene>
<dbReference type="SUPFAM" id="SSF48452">
    <property type="entry name" value="TPR-like"/>
    <property type="match status" value="1"/>
</dbReference>
<comment type="caution">
    <text evidence="2">The sequence shown here is derived from an EMBL/GenBank/DDBJ whole genome shotgun (WGS) entry which is preliminary data.</text>
</comment>
<dbReference type="SUPFAM" id="SSF53756">
    <property type="entry name" value="UDP-Glycosyltransferase/glycogen phosphorylase"/>
    <property type="match status" value="1"/>
</dbReference>
<reference evidence="2" key="1">
    <citation type="submission" date="2019-08" db="EMBL/GenBank/DDBJ databases">
        <authorList>
            <person name="Kucharzyk K."/>
            <person name="Murdoch R.W."/>
            <person name="Higgins S."/>
            <person name="Loffler F."/>
        </authorList>
    </citation>
    <scope>NUCLEOTIDE SEQUENCE</scope>
</reference>
<dbReference type="Gene3D" id="1.25.40.10">
    <property type="entry name" value="Tetratricopeptide repeat domain"/>
    <property type="match status" value="1"/>
</dbReference>
<feature type="domain" description="Glycosyltransferase subfamily 4-like N-terminal" evidence="1">
    <location>
        <begin position="244"/>
        <end position="371"/>
    </location>
</feature>
<dbReference type="Gene3D" id="3.40.50.2000">
    <property type="entry name" value="Glycogen Phosphorylase B"/>
    <property type="match status" value="2"/>
</dbReference>
<proteinExistence type="predicted"/>
<dbReference type="Pfam" id="PF13439">
    <property type="entry name" value="Glyco_transf_4"/>
    <property type="match status" value="1"/>
</dbReference>
<dbReference type="CDD" id="cd02440">
    <property type="entry name" value="AdoMet_MTases"/>
    <property type="match status" value="1"/>
</dbReference>
<dbReference type="SUPFAM" id="SSF53335">
    <property type="entry name" value="S-adenosyl-L-methionine-dependent methyltransferases"/>
    <property type="match status" value="1"/>
</dbReference>
<accession>A0A644SZT3</accession>
<sequence>MDYFRNYIENIEQLVISKEYEEALDLIDQLSEEQKKHPCILNIVGVICTYGKMYEKADSFFLRALKEQPDNVEFLYNAAYSAFCQQNYMQSLGWIEKCEQQENLTSPEEIQELKDEIQRGLYERGNRKVLMVAYYFPPLSGSGVFRSLKLAKYLPENQWQPTVISADKPPRGWDFSDHSLLKEVLETIQVHRLPDLLSGHQQANLITDEINKLLEFLSMVLWGDQTAILIIRQLSRQNETLKNLLTFPDSTLWWAYQTVQYIEQNIDLNEFDLLYTTSGPHAAHLVGYYLKKKYNIPWVADFRDEWINNPYFDFDLKNNPYHKLLYSLEKRIVTNASHTITISDHAKQNYIDTYGLKQHQVTSITNGYDEEDFAQILQNEKPNDKFTIAYSGLIYSKYRDVSPLLHAIRELIEEDRIDKNMLRFRIIGVESNDSDLAEKTLEYGLEKNIEALGYIAHRETLQFCVDADLLFCMIGSDNKFRGCYTGKVFDYLRCDQPILAFAPYEGAVDLLLSETGHGTCVLESENEKIKEVILGEYKRWQENTKRSYLPNDNIYIYERRHLTRIFADIFAHCINRNEEISADTYNYIYLKGGAGQNYHKHYTESVYYNSWKQAISYLIFLNRDIPIIDIGCGVGQFANMLFDQGFNNYHGLDFAEEAIAVAKQTNPKFQDKFMVGDAFKSSIFELDYELVILFEILEHLNEDLKLLGKIKPGKKVLFSVPNFPDNNHVRYFSSIEQVINRYSKSVEILDAKTINLNDSLCIYYVAGIKLP</sequence>
<dbReference type="InterPro" id="IPR028098">
    <property type="entry name" value="Glyco_trans_4-like_N"/>
</dbReference>
<name>A0A644SZT3_9ZZZZ</name>
<protein>
    <recommendedName>
        <fullName evidence="1">Glycosyltransferase subfamily 4-like N-terminal domain-containing protein</fullName>
    </recommendedName>
</protein>
<organism evidence="2">
    <name type="scientific">bioreactor metagenome</name>
    <dbReference type="NCBI Taxonomy" id="1076179"/>
    <lineage>
        <taxon>unclassified sequences</taxon>
        <taxon>metagenomes</taxon>
        <taxon>ecological metagenomes</taxon>
    </lineage>
</organism>
<evidence type="ECO:0000259" key="1">
    <source>
        <dbReference type="Pfam" id="PF13439"/>
    </source>
</evidence>
<dbReference type="InterPro" id="IPR029063">
    <property type="entry name" value="SAM-dependent_MTases_sf"/>
</dbReference>
<dbReference type="EMBL" id="VSSQ01000009">
    <property type="protein sequence ID" value="MPL59352.1"/>
    <property type="molecule type" value="Genomic_DNA"/>
</dbReference>
<dbReference type="Gene3D" id="3.40.50.150">
    <property type="entry name" value="Vaccinia Virus protein VP39"/>
    <property type="match status" value="1"/>
</dbReference>